<evidence type="ECO:0008006" key="9">
    <source>
        <dbReference type="Google" id="ProtNLM"/>
    </source>
</evidence>
<dbReference type="RefSeq" id="WP_162655928.1">
    <property type="nucleotide sequence ID" value="NZ_LR593887.1"/>
</dbReference>
<dbReference type="GO" id="GO:0015920">
    <property type="term" value="P:lipopolysaccharide transport"/>
    <property type="evidence" value="ECO:0007669"/>
    <property type="project" value="TreeGrafter"/>
</dbReference>
<feature type="transmembrane region" description="Helical" evidence="6">
    <location>
        <begin position="380"/>
        <end position="401"/>
    </location>
</feature>
<evidence type="ECO:0000256" key="2">
    <source>
        <dbReference type="ARBA" id="ARBA00022475"/>
    </source>
</evidence>
<evidence type="ECO:0000313" key="7">
    <source>
        <dbReference type="EMBL" id="VIP00742.1"/>
    </source>
</evidence>
<comment type="subcellular location">
    <subcellularLocation>
        <location evidence="1">Cell membrane</location>
        <topology evidence="1">Multi-pass membrane protein</topology>
    </subcellularLocation>
</comment>
<keyword evidence="5 6" id="KW-0472">Membrane</keyword>
<organism evidence="7">
    <name type="scientific">Tuwongella immobilis</name>
    <dbReference type="NCBI Taxonomy" id="692036"/>
    <lineage>
        <taxon>Bacteria</taxon>
        <taxon>Pseudomonadati</taxon>
        <taxon>Planctomycetota</taxon>
        <taxon>Planctomycetia</taxon>
        <taxon>Gemmatales</taxon>
        <taxon>Gemmataceae</taxon>
        <taxon>Tuwongella</taxon>
    </lineage>
</organism>
<evidence type="ECO:0000313" key="8">
    <source>
        <dbReference type="Proteomes" id="UP000464378"/>
    </source>
</evidence>
<dbReference type="InterPro" id="IPR005495">
    <property type="entry name" value="LptG/LptF_permease"/>
</dbReference>
<reference evidence="7" key="1">
    <citation type="submission" date="2019-04" db="EMBL/GenBank/DDBJ databases">
        <authorList>
            <consortium name="Science for Life Laboratories"/>
        </authorList>
    </citation>
    <scope>NUCLEOTIDE SEQUENCE</scope>
    <source>
        <strain evidence="7">MBLW1</strain>
    </source>
</reference>
<evidence type="ECO:0000256" key="1">
    <source>
        <dbReference type="ARBA" id="ARBA00004651"/>
    </source>
</evidence>
<keyword evidence="2" id="KW-1003">Cell membrane</keyword>
<proteinExistence type="predicted"/>
<feature type="transmembrane region" description="Helical" evidence="6">
    <location>
        <begin position="102"/>
        <end position="121"/>
    </location>
</feature>
<keyword evidence="3 6" id="KW-0812">Transmembrane</keyword>
<sequence length="407" mass="45612">MLLNILQRTILMELIKVFVLALLGLTGLFLIAGLIQEASQRGLSPSQILAAIPLLIPNTLPYTIPATTLFATCVVYGRLSADNEVTAIKAAGVNPIMLLKPALLLGIGTSVVTATLYYSVIPQTHQIMRTRFLSDGEEVIYNVLKRERRLVFPNFPYAMFVREIQGRRLIDVIFKRRVKMGGIYVGYDLVAQAREARLRVDQENNIIHIDMDRCSVFESDKDVVGNLLHRSFPIPLPETLFGKDDRPKPMALTIPELRIEQVKQATILNDLTREMANAQKEAQRPDNTPERANEIKLHLSNLDNRLKDQKRVISGLATELNARPAIAFGCLCFVLIGCPVGIWASRSDYLSSFVSCFLPIIFVYYPLLLSATNLAREGKAPAVGTLWIPNAVLFLASLFLIRRMIRR</sequence>
<keyword evidence="8" id="KW-1185">Reference proteome</keyword>
<feature type="transmembrane region" description="Helical" evidence="6">
    <location>
        <begin position="325"/>
        <end position="344"/>
    </location>
</feature>
<dbReference type="EMBL" id="LR593887">
    <property type="protein sequence ID" value="VTR96902.1"/>
    <property type="molecule type" value="Genomic_DNA"/>
</dbReference>
<protein>
    <recommendedName>
        <fullName evidence="9">Permease YjgP/YjgQ family protein</fullName>
    </recommendedName>
</protein>
<evidence type="ECO:0000256" key="3">
    <source>
        <dbReference type="ARBA" id="ARBA00022692"/>
    </source>
</evidence>
<accession>A0A6C2YIC3</accession>
<dbReference type="AlphaFoldDB" id="A0A6C2YIC3"/>
<evidence type="ECO:0000256" key="4">
    <source>
        <dbReference type="ARBA" id="ARBA00022989"/>
    </source>
</evidence>
<feature type="transmembrane region" description="Helical" evidence="6">
    <location>
        <begin position="349"/>
        <end position="368"/>
    </location>
</feature>
<evidence type="ECO:0000256" key="5">
    <source>
        <dbReference type="ARBA" id="ARBA00023136"/>
    </source>
</evidence>
<evidence type="ECO:0000256" key="6">
    <source>
        <dbReference type="SAM" id="Phobius"/>
    </source>
</evidence>
<dbReference type="Proteomes" id="UP000464378">
    <property type="component" value="Chromosome"/>
</dbReference>
<gene>
    <name evidence="7" type="ORF">GMBLW1_32180</name>
</gene>
<keyword evidence="4 6" id="KW-1133">Transmembrane helix</keyword>
<dbReference type="GO" id="GO:0043190">
    <property type="term" value="C:ATP-binding cassette (ABC) transporter complex"/>
    <property type="evidence" value="ECO:0007669"/>
    <property type="project" value="TreeGrafter"/>
</dbReference>
<feature type="transmembrane region" description="Helical" evidence="6">
    <location>
        <begin position="60"/>
        <end position="81"/>
    </location>
</feature>
<dbReference type="PANTHER" id="PTHR33529:SF6">
    <property type="entry name" value="YJGP_YJGQ FAMILY PERMEASE"/>
    <property type="match status" value="1"/>
</dbReference>
<dbReference type="EMBL" id="LR586016">
    <property type="protein sequence ID" value="VIP00742.1"/>
    <property type="molecule type" value="Genomic_DNA"/>
</dbReference>
<dbReference type="KEGG" id="tim:GMBLW1_32180"/>
<dbReference type="InParanoid" id="A0A6C2YIC3"/>
<dbReference type="PANTHER" id="PTHR33529">
    <property type="entry name" value="SLR0882 PROTEIN-RELATED"/>
    <property type="match status" value="1"/>
</dbReference>
<dbReference type="Pfam" id="PF03739">
    <property type="entry name" value="LptF_LptG"/>
    <property type="match status" value="1"/>
</dbReference>
<name>A0A6C2YIC3_9BACT</name>